<feature type="compositionally biased region" description="Basic residues" evidence="1">
    <location>
        <begin position="1"/>
        <end position="15"/>
    </location>
</feature>
<evidence type="ECO:0000256" key="1">
    <source>
        <dbReference type="SAM" id="MobiDB-lite"/>
    </source>
</evidence>
<organism evidence="4 5">
    <name type="scientific">Paraconexibacter algicola</name>
    <dbReference type="NCBI Taxonomy" id="2133960"/>
    <lineage>
        <taxon>Bacteria</taxon>
        <taxon>Bacillati</taxon>
        <taxon>Actinomycetota</taxon>
        <taxon>Thermoleophilia</taxon>
        <taxon>Solirubrobacterales</taxon>
        <taxon>Paraconexibacteraceae</taxon>
        <taxon>Paraconexibacter</taxon>
    </lineage>
</organism>
<keyword evidence="5" id="KW-1185">Reference proteome</keyword>
<feature type="compositionally biased region" description="Basic residues" evidence="1">
    <location>
        <begin position="83"/>
        <end position="97"/>
    </location>
</feature>
<keyword evidence="2" id="KW-1133">Transmembrane helix</keyword>
<dbReference type="EMBL" id="PYYB01000005">
    <property type="protein sequence ID" value="PTL54394.1"/>
    <property type="molecule type" value="Genomic_DNA"/>
</dbReference>
<feature type="compositionally biased region" description="Basic and acidic residues" evidence="1">
    <location>
        <begin position="33"/>
        <end position="46"/>
    </location>
</feature>
<feature type="compositionally biased region" description="Basic and acidic residues" evidence="1">
    <location>
        <begin position="59"/>
        <end position="70"/>
    </location>
</feature>
<protein>
    <recommendedName>
        <fullName evidence="3">Mce/MlaD domain-containing protein</fullName>
    </recommendedName>
</protein>
<dbReference type="InterPro" id="IPR052336">
    <property type="entry name" value="MlaD_Phospholipid_Transporter"/>
</dbReference>
<evidence type="ECO:0000313" key="5">
    <source>
        <dbReference type="Proteomes" id="UP000240739"/>
    </source>
</evidence>
<comment type="caution">
    <text evidence="4">The sequence shown here is derived from an EMBL/GenBank/DDBJ whole genome shotgun (WGS) entry which is preliminary data.</text>
</comment>
<dbReference type="Proteomes" id="UP000240739">
    <property type="component" value="Unassembled WGS sequence"/>
</dbReference>
<reference evidence="4 5" key="1">
    <citation type="submission" date="2018-03" db="EMBL/GenBank/DDBJ databases">
        <title>Aquarubrobacter algicola gen. nov., sp. nov., a novel actinobacterium isolated from shallow eutrophic lake during the end of cyanobacterial harmful algal blooms.</title>
        <authorList>
            <person name="Chun S.J."/>
        </authorList>
    </citation>
    <scope>NUCLEOTIDE SEQUENCE [LARGE SCALE GENOMIC DNA]</scope>
    <source>
        <strain evidence="4 5">Seoho-28</strain>
    </source>
</reference>
<gene>
    <name evidence="4" type="ORF">C7Y72_21925</name>
</gene>
<keyword evidence="2" id="KW-0812">Transmembrane</keyword>
<feature type="compositionally biased region" description="Basic residues" evidence="1">
    <location>
        <begin position="47"/>
        <end position="58"/>
    </location>
</feature>
<feature type="region of interest" description="Disordered" evidence="1">
    <location>
        <begin position="603"/>
        <end position="643"/>
    </location>
</feature>
<accession>A0A2T4UBV3</accession>
<dbReference type="AlphaFoldDB" id="A0A2T4UBV3"/>
<dbReference type="InterPro" id="IPR003399">
    <property type="entry name" value="Mce/MlaD"/>
</dbReference>
<feature type="region of interest" description="Disordered" evidence="1">
    <location>
        <begin position="1"/>
        <end position="140"/>
    </location>
</feature>
<dbReference type="PANTHER" id="PTHR33371:SF4">
    <property type="entry name" value="INTERMEMBRANE PHOSPHOLIPID TRANSPORT SYSTEM BINDING PROTEIN MLAD"/>
    <property type="match status" value="1"/>
</dbReference>
<keyword evidence="2" id="KW-0472">Membrane</keyword>
<evidence type="ECO:0000259" key="3">
    <source>
        <dbReference type="Pfam" id="PF02470"/>
    </source>
</evidence>
<dbReference type="Pfam" id="PF02470">
    <property type="entry name" value="MlaD"/>
    <property type="match status" value="1"/>
</dbReference>
<feature type="domain" description="Mce/MlaD" evidence="3">
    <location>
        <begin position="178"/>
        <end position="259"/>
    </location>
</feature>
<proteinExistence type="predicted"/>
<dbReference type="PANTHER" id="PTHR33371">
    <property type="entry name" value="INTERMEMBRANE PHOSPHOLIPID TRANSPORT SYSTEM BINDING PROTEIN MLAD-RELATED"/>
    <property type="match status" value="1"/>
</dbReference>
<feature type="transmembrane region" description="Helical" evidence="2">
    <location>
        <begin position="144"/>
        <end position="167"/>
    </location>
</feature>
<evidence type="ECO:0000313" key="4">
    <source>
        <dbReference type="EMBL" id="PTL54394.1"/>
    </source>
</evidence>
<evidence type="ECO:0000256" key="2">
    <source>
        <dbReference type="SAM" id="Phobius"/>
    </source>
</evidence>
<sequence length="643" mass="69491">MRVLLGRRPRPHRQGARALLDRARPAGPGHQRARPDGDRHHPDARVRARGRRPSRAAGRHPDADRARPDGDAGPVRDAAVRGPPRRPARRPAARRRAAAQAPGPARRARRRADRQGPGPPADAELRPPRLPAGGLSVSRNRPSVVANPVLVGAVTVLIVTVAVFLAYNANSGLPFVPTTELKVRVASGANVLPGNDVREGGFRVGIVSDMEPVRLPDGTTGAEITLKLDDKGDPLPVDSTVDLRPRSVLGLKYVEITRGTATQTFRDGDTLPADQATFPVELDDFYSIFDERTRTSVQRNVEGFGTALSGRGVAVNEAIADLPRFLGALEPVMTVLSDEDTQLVRFLKELGDAARVVAPIADQYANQFTAGADVFEAWSRDPEKLQQTIEKSGPTLRTGIASLRTQRPFLRDFAAFSGSVERVARQLPRTLPRITPALETGARVQRRTPELNRNLRGVLQAADRLARDPATPAAIRGVNRTVDILNPFVRFLGPHITVCNYFNYAWTHVSEHLTEPDPTGTSQRTLLNQASRTVNPLASSVGTLGAARPANGEPTLTGSPMNLHLTPYGAAIDEQGNADCESGQRGYHQRLNAYGPADQNIVVDPHIPGNSGPTFTGRPRVPEGQTFSRSPQVGPKLPPELLP</sequence>
<name>A0A2T4UBV3_9ACTN</name>
<feature type="compositionally biased region" description="Low complexity" evidence="1">
    <location>
        <begin position="71"/>
        <end position="82"/>
    </location>
</feature>